<feature type="domain" description="PAS" evidence="8">
    <location>
        <begin position="43"/>
        <end position="84"/>
    </location>
</feature>
<evidence type="ECO:0000256" key="6">
    <source>
        <dbReference type="SAM" id="Coils"/>
    </source>
</evidence>
<evidence type="ECO:0000259" key="8">
    <source>
        <dbReference type="PROSITE" id="PS50112"/>
    </source>
</evidence>
<dbReference type="CDD" id="cd00082">
    <property type="entry name" value="HisKA"/>
    <property type="match status" value="1"/>
</dbReference>
<dbReference type="SMART" id="SM00086">
    <property type="entry name" value="PAC"/>
    <property type="match status" value="2"/>
</dbReference>
<proteinExistence type="predicted"/>
<dbReference type="SUPFAM" id="SSF55785">
    <property type="entry name" value="PYP-like sensor domain (PAS domain)"/>
    <property type="match status" value="3"/>
</dbReference>
<dbReference type="EMBL" id="DF820463">
    <property type="protein sequence ID" value="GAK54951.1"/>
    <property type="molecule type" value="Genomic_DNA"/>
</dbReference>
<dbReference type="PROSITE" id="PS50109">
    <property type="entry name" value="HIS_KIN"/>
    <property type="match status" value="1"/>
</dbReference>
<evidence type="ECO:0000256" key="3">
    <source>
        <dbReference type="ARBA" id="ARBA00022553"/>
    </source>
</evidence>
<feature type="domain" description="PAS" evidence="8">
    <location>
        <begin position="169"/>
        <end position="246"/>
    </location>
</feature>
<accession>A0A0S6W5T0</accession>
<dbReference type="PROSITE" id="PS50112">
    <property type="entry name" value="PAS"/>
    <property type="match status" value="2"/>
</dbReference>
<dbReference type="InterPro" id="IPR035965">
    <property type="entry name" value="PAS-like_dom_sf"/>
</dbReference>
<evidence type="ECO:0000256" key="4">
    <source>
        <dbReference type="ARBA" id="ARBA00022679"/>
    </source>
</evidence>
<dbReference type="Pfam" id="PF08448">
    <property type="entry name" value="PAS_4"/>
    <property type="match status" value="2"/>
</dbReference>
<evidence type="ECO:0000259" key="9">
    <source>
        <dbReference type="PROSITE" id="PS50113"/>
    </source>
</evidence>
<dbReference type="InterPro" id="IPR013655">
    <property type="entry name" value="PAS_fold_3"/>
</dbReference>
<evidence type="ECO:0000313" key="10">
    <source>
        <dbReference type="EMBL" id="GAK54951.1"/>
    </source>
</evidence>
<dbReference type="PROSITE" id="PS50113">
    <property type="entry name" value="PAC"/>
    <property type="match status" value="2"/>
</dbReference>
<dbReference type="InterPro" id="IPR004358">
    <property type="entry name" value="Sig_transdc_His_kin-like_C"/>
</dbReference>
<keyword evidence="11" id="KW-1185">Reference proteome</keyword>
<dbReference type="InterPro" id="IPR052162">
    <property type="entry name" value="Sensor_kinase/Photoreceptor"/>
</dbReference>
<keyword evidence="3" id="KW-0597">Phosphoprotein</keyword>
<dbReference type="Gene3D" id="3.30.565.10">
    <property type="entry name" value="Histidine kinase-like ATPase, C-terminal domain"/>
    <property type="match status" value="1"/>
</dbReference>
<dbReference type="SMART" id="SM00091">
    <property type="entry name" value="PAS"/>
    <property type="match status" value="3"/>
</dbReference>
<sequence>MKDEEKTHVQLCEEIKALRQRNAELENLVITYQERMEVGLREHEERFRQIIEDTEAGYFFIDRAGIFRQVNAAWLRLHGYSSADEILGKHFSITQVDTDFESAQRNVERSLAGAPIPSGEFTRRCKDGSIGYHTFTVRPVIKEGKVIGLEGFIIDTTERKRVADALRKRDHFIAQILDHAPFLVYIYDLEEQRNIYVNARSFSMLGYSPEEVTDFQANLFPTLIHPDDLPRVSAHGIHIQAAHDDEVLEIEYRIRHANGNWYVLHRWDTVFLRTRDGQVKQYAGTAIDITEVRRAEQALRESERKFRGLYTTMSEGVILHEILYDASGRAVDYCILDVNPKFEQLTGIPAEQALGKLASELYDTGVAPYLDVYAEVARTGKPTTFETYFSPMNKHFQISVFSPENGKFATIFTDISQRKRTELEVLRFNTELEQRVRQRTAQLDAANKELQSFVYAASHDLKAPLRGINSLASWIQTDYARIFDAKGREMLDLLVNRVKRMDRLIDGILYYSRIGRVYEPREKLDLNVLVQEVIDLLASPDHIHITVENTLPVIIAERTRILQVFQNLLSNAIKFLDKPQGTITIRCDEAGANWRFSVTDNGPGIDPKYHDKIFQIFQTLQPRDELESTGIGLSIVKKIVECYGGKIWVESELGNGSTFLFNFPKARNPTMNTMKA</sequence>
<dbReference type="HOGENOM" id="CLU_000445_114_72_0"/>
<dbReference type="InterPro" id="IPR000700">
    <property type="entry name" value="PAS-assoc_C"/>
</dbReference>
<keyword evidence="4" id="KW-0808">Transferase</keyword>
<organism evidence="10">
    <name type="scientific">Vecturithrix granuli</name>
    <dbReference type="NCBI Taxonomy" id="1499967"/>
    <lineage>
        <taxon>Bacteria</taxon>
        <taxon>Candidatus Moduliflexota</taxon>
        <taxon>Candidatus Vecturitrichia</taxon>
        <taxon>Candidatus Vecturitrichales</taxon>
        <taxon>Candidatus Vecturitrichaceae</taxon>
        <taxon>Candidatus Vecturithrix</taxon>
    </lineage>
</organism>
<dbReference type="PANTHER" id="PTHR43304">
    <property type="entry name" value="PHYTOCHROME-LIKE PROTEIN CPH1"/>
    <property type="match status" value="1"/>
</dbReference>
<dbReference type="SUPFAM" id="SSF55874">
    <property type="entry name" value="ATPase domain of HSP90 chaperone/DNA topoisomerase II/histidine kinase"/>
    <property type="match status" value="1"/>
</dbReference>
<dbReference type="InterPro" id="IPR001610">
    <property type="entry name" value="PAC"/>
</dbReference>
<dbReference type="SMART" id="SM00387">
    <property type="entry name" value="HATPase_c"/>
    <property type="match status" value="1"/>
</dbReference>
<keyword evidence="6" id="KW-0175">Coiled coil</keyword>
<dbReference type="InterPro" id="IPR036097">
    <property type="entry name" value="HisK_dim/P_sf"/>
</dbReference>
<dbReference type="CDD" id="cd00130">
    <property type="entry name" value="PAS"/>
    <property type="match status" value="2"/>
</dbReference>
<dbReference type="Pfam" id="PF00512">
    <property type="entry name" value="HisKA"/>
    <property type="match status" value="1"/>
</dbReference>
<keyword evidence="5 10" id="KW-0418">Kinase</keyword>
<dbReference type="eggNOG" id="COG4251">
    <property type="taxonomic scope" value="Bacteria"/>
</dbReference>
<name>A0A0S6W5T0_VECG1</name>
<dbReference type="EC" id="2.7.13.3" evidence="2"/>
<dbReference type="AlphaFoldDB" id="A0A0S6W5T0"/>
<dbReference type="NCBIfam" id="TIGR00229">
    <property type="entry name" value="sensory_box"/>
    <property type="match status" value="2"/>
</dbReference>
<dbReference type="GO" id="GO:0000155">
    <property type="term" value="F:phosphorelay sensor kinase activity"/>
    <property type="evidence" value="ECO:0007669"/>
    <property type="project" value="InterPro"/>
</dbReference>
<dbReference type="Pfam" id="PF08447">
    <property type="entry name" value="PAS_3"/>
    <property type="match status" value="1"/>
</dbReference>
<feature type="coiled-coil region" evidence="6">
    <location>
        <begin position="1"/>
        <end position="35"/>
    </location>
</feature>
<evidence type="ECO:0000313" key="11">
    <source>
        <dbReference type="Proteomes" id="UP000030661"/>
    </source>
</evidence>
<feature type="domain" description="PAC" evidence="9">
    <location>
        <begin position="117"/>
        <end position="168"/>
    </location>
</feature>
<dbReference type="Gene3D" id="3.30.450.20">
    <property type="entry name" value="PAS domain"/>
    <property type="match status" value="3"/>
</dbReference>
<dbReference type="SUPFAM" id="SSF47384">
    <property type="entry name" value="Homodimeric domain of signal transducing histidine kinase"/>
    <property type="match status" value="1"/>
</dbReference>
<reference evidence="10" key="1">
    <citation type="journal article" date="2015" name="PeerJ">
        <title>First genomic representation of candidate bacterial phylum KSB3 points to enhanced environmental sensing as a trigger of wastewater bulking.</title>
        <authorList>
            <person name="Sekiguchi Y."/>
            <person name="Ohashi A."/>
            <person name="Parks D.H."/>
            <person name="Yamauchi T."/>
            <person name="Tyson G.W."/>
            <person name="Hugenholtz P."/>
        </authorList>
    </citation>
    <scope>NUCLEOTIDE SEQUENCE [LARGE SCALE GENOMIC DNA]</scope>
</reference>
<evidence type="ECO:0000256" key="2">
    <source>
        <dbReference type="ARBA" id="ARBA00012438"/>
    </source>
</evidence>
<dbReference type="InterPro" id="IPR013656">
    <property type="entry name" value="PAS_4"/>
</dbReference>
<dbReference type="PANTHER" id="PTHR43304:SF1">
    <property type="entry name" value="PAC DOMAIN-CONTAINING PROTEIN"/>
    <property type="match status" value="1"/>
</dbReference>
<gene>
    <name evidence="10" type="ORF">U27_01782</name>
</gene>
<evidence type="ECO:0000256" key="5">
    <source>
        <dbReference type="ARBA" id="ARBA00022777"/>
    </source>
</evidence>
<dbReference type="InterPro" id="IPR036890">
    <property type="entry name" value="HATPase_C_sf"/>
</dbReference>
<dbReference type="FunFam" id="3.30.565.10:FF:000006">
    <property type="entry name" value="Sensor histidine kinase WalK"/>
    <property type="match status" value="1"/>
</dbReference>
<dbReference type="SMART" id="SM00388">
    <property type="entry name" value="HisKA"/>
    <property type="match status" value="1"/>
</dbReference>
<protein>
    <recommendedName>
        <fullName evidence="2">histidine kinase</fullName>
        <ecNumber evidence="2">2.7.13.3</ecNumber>
    </recommendedName>
</protein>
<dbReference type="PRINTS" id="PR00344">
    <property type="entry name" value="BCTRLSENSOR"/>
</dbReference>
<dbReference type="InterPro" id="IPR000014">
    <property type="entry name" value="PAS"/>
</dbReference>
<evidence type="ECO:0000259" key="7">
    <source>
        <dbReference type="PROSITE" id="PS50109"/>
    </source>
</evidence>
<dbReference type="InterPro" id="IPR003594">
    <property type="entry name" value="HATPase_dom"/>
</dbReference>
<dbReference type="STRING" id="1499967.U27_01782"/>
<feature type="domain" description="PAC" evidence="9">
    <location>
        <begin position="248"/>
        <end position="301"/>
    </location>
</feature>
<evidence type="ECO:0000256" key="1">
    <source>
        <dbReference type="ARBA" id="ARBA00000085"/>
    </source>
</evidence>
<feature type="domain" description="Histidine kinase" evidence="7">
    <location>
        <begin position="456"/>
        <end position="667"/>
    </location>
</feature>
<dbReference type="InterPro" id="IPR003661">
    <property type="entry name" value="HisK_dim/P_dom"/>
</dbReference>
<dbReference type="Proteomes" id="UP000030661">
    <property type="component" value="Unassembled WGS sequence"/>
</dbReference>
<dbReference type="InterPro" id="IPR005467">
    <property type="entry name" value="His_kinase_dom"/>
</dbReference>
<comment type="catalytic activity">
    <reaction evidence="1">
        <text>ATP + protein L-histidine = ADP + protein N-phospho-L-histidine.</text>
        <dbReference type="EC" id="2.7.13.3"/>
    </reaction>
</comment>
<dbReference type="Gene3D" id="1.10.287.130">
    <property type="match status" value="1"/>
</dbReference>
<dbReference type="Pfam" id="PF02518">
    <property type="entry name" value="HATPase_c"/>
    <property type="match status" value="1"/>
</dbReference>